<dbReference type="InterPro" id="IPR050879">
    <property type="entry name" value="Acyltransferase_3"/>
</dbReference>
<keyword evidence="2" id="KW-0472">Membrane</keyword>
<accession>A0ABY8H424</accession>
<dbReference type="InterPro" id="IPR002656">
    <property type="entry name" value="Acyl_transf_3_dom"/>
</dbReference>
<proteinExistence type="predicted"/>
<feature type="domain" description="Acyltransferase 3" evidence="3">
    <location>
        <begin position="35"/>
        <end position="369"/>
    </location>
</feature>
<feature type="transmembrane region" description="Helical" evidence="2">
    <location>
        <begin position="292"/>
        <end position="311"/>
    </location>
</feature>
<feature type="transmembrane region" description="Helical" evidence="2">
    <location>
        <begin position="256"/>
        <end position="272"/>
    </location>
</feature>
<keyword evidence="2" id="KW-1133">Transmembrane helix</keyword>
<sequence length="402" mass="44662">MSNLTAPRDTHTPAPAPDGTTHRDVVVDTAPPRLAALDVTRLIAALAVMLFHWTAFHHTYWAGAERDQTAAEVWPTLSLVSSWGNLGVQLFFIISGFVILLSCWGRSPARFIASRVGRLYPAYLVAVLAAAALQFVIWPDMGTNREPWELLPNLTMFQGGFPGVGHLDAVYWTLWVEMKFYLLMTLFCWIGITARRVLVVAVTWPIAGLMLQGIGPALGFPVWLRDLVDQVMFPEYAPLFAGGMVLYLVYSHGHSLARWGAVALNAVLAAVLRANSAVEGTPEVTGYSHPWWAYVLVVLGLFVLVAAVTLTPWSRWRIPGSSLAGNLTYPVYLLHQLWGWWIIWLLADHLPAPAVLATAICVVLVAAWCVHRWIERPWGPRLRARVLRVLEPRAEATEARTP</sequence>
<evidence type="ECO:0000313" key="4">
    <source>
        <dbReference type="EMBL" id="WFP15879.1"/>
    </source>
</evidence>
<evidence type="ECO:0000259" key="3">
    <source>
        <dbReference type="Pfam" id="PF01757"/>
    </source>
</evidence>
<protein>
    <submittedName>
        <fullName evidence="4">Acyltransferase</fullName>
        <ecNumber evidence="4">2.3.-.-</ecNumber>
    </submittedName>
</protein>
<feature type="transmembrane region" description="Helical" evidence="2">
    <location>
        <begin position="169"/>
        <end position="190"/>
    </location>
</feature>
<feature type="region of interest" description="Disordered" evidence="1">
    <location>
        <begin position="1"/>
        <end position="24"/>
    </location>
</feature>
<keyword evidence="4" id="KW-0808">Transferase</keyword>
<dbReference type="PANTHER" id="PTHR23028">
    <property type="entry name" value="ACETYLTRANSFERASE"/>
    <property type="match status" value="1"/>
</dbReference>
<dbReference type="GO" id="GO:0016746">
    <property type="term" value="F:acyltransferase activity"/>
    <property type="evidence" value="ECO:0007669"/>
    <property type="project" value="UniProtKB-KW"/>
</dbReference>
<organism evidence="4 5">
    <name type="scientific">Citricoccus muralis</name>
    <dbReference type="NCBI Taxonomy" id="169134"/>
    <lineage>
        <taxon>Bacteria</taxon>
        <taxon>Bacillati</taxon>
        <taxon>Actinomycetota</taxon>
        <taxon>Actinomycetes</taxon>
        <taxon>Micrococcales</taxon>
        <taxon>Micrococcaceae</taxon>
        <taxon>Citricoccus</taxon>
    </lineage>
</organism>
<reference evidence="4 5" key="1">
    <citation type="submission" date="2023-04" db="EMBL/GenBank/DDBJ databases">
        <title>Funneling lignin-derived compounds into biodiesel using alkali-halophilic Citricoccus sp. P2.</title>
        <authorList>
            <person name="Luo C.-B."/>
        </authorList>
    </citation>
    <scope>NUCLEOTIDE SEQUENCE [LARGE SCALE GENOMIC DNA]</scope>
    <source>
        <strain evidence="4 5">P2</strain>
    </source>
</reference>
<dbReference type="Proteomes" id="UP001219037">
    <property type="component" value="Chromosome"/>
</dbReference>
<feature type="transmembrane region" description="Helical" evidence="2">
    <location>
        <begin position="323"/>
        <end position="347"/>
    </location>
</feature>
<name>A0ABY8H424_9MICC</name>
<keyword evidence="4" id="KW-0012">Acyltransferase</keyword>
<keyword evidence="5" id="KW-1185">Reference proteome</keyword>
<feature type="transmembrane region" description="Helical" evidence="2">
    <location>
        <begin position="197"/>
        <end position="219"/>
    </location>
</feature>
<evidence type="ECO:0000256" key="1">
    <source>
        <dbReference type="SAM" id="MobiDB-lite"/>
    </source>
</evidence>
<feature type="transmembrane region" description="Helical" evidence="2">
    <location>
        <begin position="353"/>
        <end position="374"/>
    </location>
</feature>
<keyword evidence="2" id="KW-0812">Transmembrane</keyword>
<feature type="transmembrane region" description="Helical" evidence="2">
    <location>
        <begin position="231"/>
        <end position="249"/>
    </location>
</feature>
<dbReference type="Pfam" id="PF01757">
    <property type="entry name" value="Acyl_transf_3"/>
    <property type="match status" value="1"/>
</dbReference>
<feature type="transmembrane region" description="Helical" evidence="2">
    <location>
        <begin position="116"/>
        <end position="138"/>
    </location>
</feature>
<feature type="transmembrane region" description="Helical" evidence="2">
    <location>
        <begin position="83"/>
        <end position="104"/>
    </location>
</feature>
<evidence type="ECO:0000256" key="2">
    <source>
        <dbReference type="SAM" id="Phobius"/>
    </source>
</evidence>
<evidence type="ECO:0000313" key="5">
    <source>
        <dbReference type="Proteomes" id="UP001219037"/>
    </source>
</evidence>
<gene>
    <name evidence="4" type="ORF">P8192_10795</name>
</gene>
<feature type="transmembrane region" description="Helical" evidence="2">
    <location>
        <begin position="42"/>
        <end position="63"/>
    </location>
</feature>
<dbReference type="PANTHER" id="PTHR23028:SF53">
    <property type="entry name" value="ACYL_TRANSF_3 DOMAIN-CONTAINING PROTEIN"/>
    <property type="match status" value="1"/>
</dbReference>
<dbReference type="EMBL" id="CP121252">
    <property type="protein sequence ID" value="WFP15879.1"/>
    <property type="molecule type" value="Genomic_DNA"/>
</dbReference>
<dbReference type="RefSeq" id="WP_278156952.1">
    <property type="nucleotide sequence ID" value="NZ_CP121252.1"/>
</dbReference>
<dbReference type="EC" id="2.3.-.-" evidence="4"/>